<proteinExistence type="predicted"/>
<accession>A0A0W0RJU7</accession>
<protein>
    <submittedName>
        <fullName evidence="1">Uncharacterized protein</fullName>
    </submittedName>
</protein>
<dbReference type="Proteomes" id="UP000054695">
    <property type="component" value="Unassembled WGS sequence"/>
</dbReference>
<keyword evidence="2" id="KW-1185">Reference proteome</keyword>
<comment type="caution">
    <text evidence="1">The sequence shown here is derived from an EMBL/GenBank/DDBJ whole genome shotgun (WGS) entry which is preliminary data.</text>
</comment>
<sequence>MENYANNKTQSHKMKIVIKELTLIQKLEINTKVKLRLQMILKIINQTLVVYLIKIIIRDKAVLRLVQVLHMS</sequence>
<name>A0A0W0RJU7_LEGBO</name>
<dbReference type="EMBL" id="LNXU01000032">
    <property type="protein sequence ID" value="KTC71330.1"/>
    <property type="molecule type" value="Genomic_DNA"/>
</dbReference>
<evidence type="ECO:0000313" key="1">
    <source>
        <dbReference type="EMBL" id="KTC71330.1"/>
    </source>
</evidence>
<dbReference type="AlphaFoldDB" id="A0A0W0RJU7"/>
<dbReference type="PATRIC" id="fig|447.4.peg.3101"/>
<reference evidence="1 2" key="1">
    <citation type="submission" date="2015-11" db="EMBL/GenBank/DDBJ databases">
        <title>Genomic analysis of 38 Legionella species identifies large and diverse effector repertoires.</title>
        <authorList>
            <person name="Burstein D."/>
            <person name="Amaro F."/>
            <person name="Zusman T."/>
            <person name="Lifshitz Z."/>
            <person name="Cohen O."/>
            <person name="Gilbert J.A."/>
            <person name="Pupko T."/>
            <person name="Shuman H.A."/>
            <person name="Segal G."/>
        </authorList>
    </citation>
    <scope>NUCLEOTIDE SEQUENCE [LARGE SCALE GENOMIC DNA]</scope>
    <source>
        <strain evidence="1 2">WIGA</strain>
    </source>
</reference>
<gene>
    <name evidence="1" type="ORF">Lboz_2907</name>
</gene>
<evidence type="ECO:0000313" key="2">
    <source>
        <dbReference type="Proteomes" id="UP000054695"/>
    </source>
</evidence>
<organism evidence="1 2">
    <name type="scientific">Legionella bozemanae</name>
    <name type="common">Fluoribacter bozemanae</name>
    <dbReference type="NCBI Taxonomy" id="447"/>
    <lineage>
        <taxon>Bacteria</taxon>
        <taxon>Pseudomonadati</taxon>
        <taxon>Pseudomonadota</taxon>
        <taxon>Gammaproteobacteria</taxon>
        <taxon>Legionellales</taxon>
        <taxon>Legionellaceae</taxon>
        <taxon>Legionella</taxon>
    </lineage>
</organism>